<reference evidence="4 5" key="1">
    <citation type="submission" date="2017-02" db="EMBL/GenBank/DDBJ databases">
        <authorList>
            <person name="Peterson S.W."/>
        </authorList>
    </citation>
    <scope>NUCLEOTIDE SEQUENCE [LARGE SCALE GENOMIC DNA]</scope>
    <source>
        <strain evidence="4 5">CIP104813</strain>
    </source>
</reference>
<dbReference type="InterPro" id="IPR014710">
    <property type="entry name" value="RmlC-like_jellyroll"/>
</dbReference>
<dbReference type="Proteomes" id="UP000195981">
    <property type="component" value="Unassembled WGS sequence"/>
</dbReference>
<keyword evidence="1" id="KW-0238">DNA-binding</keyword>
<dbReference type="AlphaFoldDB" id="A0A1X6WUK8"/>
<name>A0A1X6WUK8_9MICO</name>
<dbReference type="SUPFAM" id="SSF51182">
    <property type="entry name" value="RmlC-like cupins"/>
    <property type="match status" value="1"/>
</dbReference>
<dbReference type="EMBL" id="FWFG01000022">
    <property type="protein sequence ID" value="SLM88748.1"/>
    <property type="molecule type" value="Genomic_DNA"/>
</dbReference>
<gene>
    <name evidence="4" type="ORF">FM110_02360</name>
</gene>
<feature type="domain" description="AraC-type arabinose-binding/dimerisation" evidence="3">
    <location>
        <begin position="85"/>
        <end position="147"/>
    </location>
</feature>
<proteinExistence type="predicted"/>
<dbReference type="CDD" id="cd02230">
    <property type="entry name" value="cupin_HP0902-like"/>
    <property type="match status" value="1"/>
</dbReference>
<evidence type="ECO:0000256" key="2">
    <source>
        <dbReference type="SAM" id="MobiDB-lite"/>
    </source>
</evidence>
<sequence>MAQERSEQQALSEGSEVHSEPGQSPEVVTAGAVDQGRDAGTTGATATRVPLTDRAASRGGKPGAAAVLDGPRVKVVSFEFAAGDVLADHAARHPVLIQVIRGRVDFTLPDGPIELGPGELLHLEPMLRHAVRAIEPTTLTVTMLLPEA</sequence>
<accession>A0A1X6WUK8</accession>
<dbReference type="OrthoDB" id="1121052at2"/>
<dbReference type="RefSeq" id="WP_143276218.1">
    <property type="nucleotide sequence ID" value="NZ_FWFG01000022.1"/>
</dbReference>
<protein>
    <recommendedName>
        <fullName evidence="3">AraC-type arabinose-binding/dimerisation domain-containing protein</fullName>
    </recommendedName>
</protein>
<evidence type="ECO:0000313" key="5">
    <source>
        <dbReference type="Proteomes" id="UP000195981"/>
    </source>
</evidence>
<evidence type="ECO:0000313" key="4">
    <source>
        <dbReference type="EMBL" id="SLM88748.1"/>
    </source>
</evidence>
<dbReference type="InterPro" id="IPR011051">
    <property type="entry name" value="RmlC_Cupin_sf"/>
</dbReference>
<dbReference type="InterPro" id="IPR003313">
    <property type="entry name" value="AraC-bd"/>
</dbReference>
<dbReference type="GO" id="GO:0006355">
    <property type="term" value="P:regulation of DNA-templated transcription"/>
    <property type="evidence" value="ECO:0007669"/>
    <property type="project" value="InterPro"/>
</dbReference>
<dbReference type="Gene3D" id="2.60.120.10">
    <property type="entry name" value="Jelly Rolls"/>
    <property type="match status" value="1"/>
</dbReference>
<feature type="region of interest" description="Disordered" evidence="2">
    <location>
        <begin position="1"/>
        <end position="63"/>
    </location>
</feature>
<organism evidence="4 5">
    <name type="scientific">Brachybacterium nesterenkovii</name>
    <dbReference type="NCBI Taxonomy" id="47847"/>
    <lineage>
        <taxon>Bacteria</taxon>
        <taxon>Bacillati</taxon>
        <taxon>Actinomycetota</taxon>
        <taxon>Actinomycetes</taxon>
        <taxon>Micrococcales</taxon>
        <taxon>Dermabacteraceae</taxon>
        <taxon>Brachybacterium</taxon>
    </lineage>
</organism>
<keyword evidence="5" id="KW-1185">Reference proteome</keyword>
<evidence type="ECO:0000256" key="1">
    <source>
        <dbReference type="ARBA" id="ARBA00023125"/>
    </source>
</evidence>
<dbReference type="GO" id="GO:0003677">
    <property type="term" value="F:DNA binding"/>
    <property type="evidence" value="ECO:0007669"/>
    <property type="project" value="UniProtKB-KW"/>
</dbReference>
<evidence type="ECO:0000259" key="3">
    <source>
        <dbReference type="Pfam" id="PF02311"/>
    </source>
</evidence>
<dbReference type="Pfam" id="PF02311">
    <property type="entry name" value="AraC_binding"/>
    <property type="match status" value="1"/>
</dbReference>